<sequence length="162" mass="17706">MTPPLARDSLTVFVGGEEMPGFIVYGLFPRGSHRPQFPSDAWILADEVRDFTLIGEAWEVPRWDVPIAVWRTGAEFVAAVRTTFEALIAAGSRVAWIGAEGVPFCDAPQLFDVNCMSGGVLAWMTDDGAFGCPLEPDLPLIPVDDECLQMLRRHSVGLADVE</sequence>
<proteinExistence type="predicted"/>
<dbReference type="EMBL" id="BAABAA010000018">
    <property type="protein sequence ID" value="GAA3594615.1"/>
    <property type="molecule type" value="Genomic_DNA"/>
</dbReference>
<comment type="caution">
    <text evidence="1">The sequence shown here is derived from an EMBL/GenBank/DDBJ whole genome shotgun (WGS) entry which is preliminary data.</text>
</comment>
<name>A0ABP6Z4P8_9ACTN</name>
<evidence type="ECO:0000313" key="1">
    <source>
        <dbReference type="EMBL" id="GAA3594615.1"/>
    </source>
</evidence>
<dbReference type="Proteomes" id="UP001501222">
    <property type="component" value="Unassembled WGS sequence"/>
</dbReference>
<gene>
    <name evidence="1" type="ORF">GCM10022235_77310</name>
</gene>
<accession>A0ABP6Z4P8</accession>
<protein>
    <submittedName>
        <fullName evidence="1">Uncharacterized protein</fullName>
    </submittedName>
</protein>
<reference evidence="2" key="1">
    <citation type="journal article" date="2019" name="Int. J. Syst. Evol. Microbiol.">
        <title>The Global Catalogue of Microorganisms (GCM) 10K type strain sequencing project: providing services to taxonomists for standard genome sequencing and annotation.</title>
        <authorList>
            <consortium name="The Broad Institute Genomics Platform"/>
            <consortium name="The Broad Institute Genome Sequencing Center for Infectious Disease"/>
            <person name="Wu L."/>
            <person name="Ma J."/>
        </authorList>
    </citation>
    <scope>NUCLEOTIDE SEQUENCE [LARGE SCALE GENOMIC DNA]</scope>
    <source>
        <strain evidence="2">JCM 16928</strain>
    </source>
</reference>
<evidence type="ECO:0000313" key="2">
    <source>
        <dbReference type="Proteomes" id="UP001501222"/>
    </source>
</evidence>
<dbReference type="RefSeq" id="WP_344849164.1">
    <property type="nucleotide sequence ID" value="NZ_BAABAA010000018.1"/>
</dbReference>
<organism evidence="1 2">
    <name type="scientific">Kribbella ginsengisoli</name>
    <dbReference type="NCBI Taxonomy" id="363865"/>
    <lineage>
        <taxon>Bacteria</taxon>
        <taxon>Bacillati</taxon>
        <taxon>Actinomycetota</taxon>
        <taxon>Actinomycetes</taxon>
        <taxon>Propionibacteriales</taxon>
        <taxon>Kribbellaceae</taxon>
        <taxon>Kribbella</taxon>
    </lineage>
</organism>
<keyword evidence="2" id="KW-1185">Reference proteome</keyword>